<dbReference type="EMBL" id="AKHW03000416">
    <property type="protein sequence ID" value="KYO47678.1"/>
    <property type="molecule type" value="Genomic_DNA"/>
</dbReference>
<dbReference type="AlphaFoldDB" id="A0A151PFA1"/>
<evidence type="ECO:0000313" key="1">
    <source>
        <dbReference type="EMBL" id="KYO47678.1"/>
    </source>
</evidence>
<dbReference type="Proteomes" id="UP000050525">
    <property type="component" value="Unassembled WGS sequence"/>
</dbReference>
<organism evidence="1 2">
    <name type="scientific">Alligator mississippiensis</name>
    <name type="common">American alligator</name>
    <dbReference type="NCBI Taxonomy" id="8496"/>
    <lineage>
        <taxon>Eukaryota</taxon>
        <taxon>Metazoa</taxon>
        <taxon>Chordata</taxon>
        <taxon>Craniata</taxon>
        <taxon>Vertebrata</taxon>
        <taxon>Euteleostomi</taxon>
        <taxon>Archelosauria</taxon>
        <taxon>Archosauria</taxon>
        <taxon>Crocodylia</taxon>
        <taxon>Alligatoridae</taxon>
        <taxon>Alligatorinae</taxon>
        <taxon>Alligator</taxon>
    </lineage>
</organism>
<reference evidence="1 2" key="1">
    <citation type="journal article" date="2012" name="Genome Biol.">
        <title>Sequencing three crocodilian genomes to illuminate the evolution of archosaurs and amniotes.</title>
        <authorList>
            <person name="St John J.A."/>
            <person name="Braun E.L."/>
            <person name="Isberg S.R."/>
            <person name="Miles L.G."/>
            <person name="Chong A.Y."/>
            <person name="Gongora J."/>
            <person name="Dalzell P."/>
            <person name="Moran C."/>
            <person name="Bed'hom B."/>
            <person name="Abzhanov A."/>
            <person name="Burgess S.C."/>
            <person name="Cooksey A.M."/>
            <person name="Castoe T.A."/>
            <person name="Crawford N.G."/>
            <person name="Densmore L.D."/>
            <person name="Drew J.C."/>
            <person name="Edwards S.V."/>
            <person name="Faircloth B.C."/>
            <person name="Fujita M.K."/>
            <person name="Greenwold M.J."/>
            <person name="Hoffmann F.G."/>
            <person name="Howard J.M."/>
            <person name="Iguchi T."/>
            <person name="Janes D.E."/>
            <person name="Khan S.Y."/>
            <person name="Kohno S."/>
            <person name="de Koning A.J."/>
            <person name="Lance S.L."/>
            <person name="McCarthy F.M."/>
            <person name="McCormack J.E."/>
            <person name="Merchant M.E."/>
            <person name="Peterson D.G."/>
            <person name="Pollock D.D."/>
            <person name="Pourmand N."/>
            <person name="Raney B.J."/>
            <person name="Roessler K.A."/>
            <person name="Sanford J.R."/>
            <person name="Sawyer R.H."/>
            <person name="Schmidt C.J."/>
            <person name="Triplett E.W."/>
            <person name="Tuberville T.D."/>
            <person name="Venegas-Anaya M."/>
            <person name="Howard J.T."/>
            <person name="Jarvis E.D."/>
            <person name="Guillette L.J.Jr."/>
            <person name="Glenn T.C."/>
            <person name="Green R.E."/>
            <person name="Ray D.A."/>
        </authorList>
    </citation>
    <scope>NUCLEOTIDE SEQUENCE [LARGE SCALE GENOMIC DNA]</scope>
    <source>
        <strain evidence="1">KSC_2009_1</strain>
    </source>
</reference>
<sequence length="107" mass="12344">MQILAFHAQKKSKAGRSIHRGWQWEPEVGGTSILQWRTVEKDWDSGAERLGRALTRSGTQLTGKQTGSAKTVRWREKVKVILVCAIDNSVQKKKITQEHWRVKYLKM</sequence>
<comment type="caution">
    <text evidence="1">The sequence shown here is derived from an EMBL/GenBank/DDBJ whole genome shotgun (WGS) entry which is preliminary data.</text>
</comment>
<gene>
    <name evidence="1" type="ORF">Y1Q_0019765</name>
</gene>
<name>A0A151PFA1_ALLMI</name>
<accession>A0A151PFA1</accession>
<evidence type="ECO:0000313" key="2">
    <source>
        <dbReference type="Proteomes" id="UP000050525"/>
    </source>
</evidence>
<protein>
    <submittedName>
        <fullName evidence="1">Uncharacterized protein</fullName>
    </submittedName>
</protein>
<proteinExistence type="predicted"/>
<keyword evidence="2" id="KW-1185">Reference proteome</keyword>